<keyword evidence="2" id="KW-1185">Reference proteome</keyword>
<protein>
    <submittedName>
        <fullName evidence="1">Uncharacterized protein</fullName>
    </submittedName>
</protein>
<sequence length="79" mass="8925">MNRWPLTANWLPAPGCDLAAAGRRAGDYESRFGWLSPDEELVMEWAVDRRAPLAAARSPYALWRGGWLDLRAVAWLGRN</sequence>
<reference evidence="1 2" key="1">
    <citation type="journal article" date="2023" name="ISME J.">
        <title>Thermophilic Dehalococcoidia with unusual traits shed light on an unexpected past.</title>
        <authorList>
            <person name="Palmer M."/>
            <person name="Covington J.K."/>
            <person name="Zhou E.M."/>
            <person name="Thomas S.C."/>
            <person name="Habib N."/>
            <person name="Seymour C.O."/>
            <person name="Lai D."/>
            <person name="Johnston J."/>
            <person name="Hashimi A."/>
            <person name="Jiao J.Y."/>
            <person name="Muok A.R."/>
            <person name="Liu L."/>
            <person name="Xian W.D."/>
            <person name="Zhi X.Y."/>
            <person name="Li M.M."/>
            <person name="Silva L.P."/>
            <person name="Bowen B.P."/>
            <person name="Louie K."/>
            <person name="Briegel A."/>
            <person name="Pett-Ridge J."/>
            <person name="Weber P.K."/>
            <person name="Tocheva E.I."/>
            <person name="Woyke T."/>
            <person name="Northen T.R."/>
            <person name="Mayali X."/>
            <person name="Li W.J."/>
            <person name="Hedlund B.P."/>
        </authorList>
    </citation>
    <scope>NUCLEOTIDE SEQUENCE [LARGE SCALE GENOMIC DNA]</scope>
    <source>
        <strain evidence="1 2">YIM 72310</strain>
    </source>
</reference>
<dbReference type="RefSeq" id="WP_270055922.1">
    <property type="nucleotide sequence ID" value="NZ_CP115149.1"/>
</dbReference>
<accession>A0ABY7M5R6</accession>
<dbReference type="Proteomes" id="UP001212803">
    <property type="component" value="Chromosome"/>
</dbReference>
<evidence type="ECO:0000313" key="2">
    <source>
        <dbReference type="Proteomes" id="UP001212803"/>
    </source>
</evidence>
<organism evidence="1 2">
    <name type="scientific">Tepidiforma flava</name>
    <dbReference type="NCBI Taxonomy" id="3004094"/>
    <lineage>
        <taxon>Bacteria</taxon>
        <taxon>Bacillati</taxon>
        <taxon>Chloroflexota</taxon>
        <taxon>Tepidiformia</taxon>
        <taxon>Tepidiformales</taxon>
        <taxon>Tepidiformaceae</taxon>
        <taxon>Tepidiforma</taxon>
    </lineage>
</organism>
<proteinExistence type="predicted"/>
<evidence type="ECO:0000313" key="1">
    <source>
        <dbReference type="EMBL" id="WBL35395.1"/>
    </source>
</evidence>
<gene>
    <name evidence="1" type="ORF">O0235_11490</name>
</gene>
<dbReference type="EMBL" id="CP115149">
    <property type="protein sequence ID" value="WBL35395.1"/>
    <property type="molecule type" value="Genomic_DNA"/>
</dbReference>
<name>A0ABY7M5R6_9CHLR</name>